<keyword evidence="2 5" id="KW-0812">Transmembrane</keyword>
<evidence type="ECO:0000256" key="1">
    <source>
        <dbReference type="ARBA" id="ARBA00004127"/>
    </source>
</evidence>
<evidence type="ECO:0000256" key="3">
    <source>
        <dbReference type="ARBA" id="ARBA00022989"/>
    </source>
</evidence>
<reference evidence="7" key="1">
    <citation type="submission" date="2015-04" db="EMBL/GenBank/DDBJ databases">
        <title>The genome sequence of the plant pathogenic Rhizarian Plasmodiophora brassicae reveals insights in its biotrophic life cycle and the origin of chitin synthesis.</title>
        <authorList>
            <person name="Schwelm A."/>
            <person name="Fogelqvist J."/>
            <person name="Knaust A."/>
            <person name="Julke S."/>
            <person name="Lilja T."/>
            <person name="Dhandapani V."/>
            <person name="Bonilla-Rosso G."/>
            <person name="Karlsson M."/>
            <person name="Shevchenko A."/>
            <person name="Choi S.R."/>
            <person name="Kim H.G."/>
            <person name="Park J.Y."/>
            <person name="Lim Y.P."/>
            <person name="Ludwig-Muller J."/>
            <person name="Dixelius C."/>
        </authorList>
    </citation>
    <scope>NUCLEOTIDE SEQUENCE</scope>
    <source>
        <tissue evidence="7">Potato root galls</tissue>
    </source>
</reference>
<dbReference type="PROSITE" id="PS50244">
    <property type="entry name" value="S5A_REDUCTASE"/>
    <property type="match status" value="1"/>
</dbReference>
<dbReference type="InterPro" id="IPR039698">
    <property type="entry name" value="Dfg10/SRD5A3"/>
</dbReference>
<evidence type="ECO:0000313" key="7">
    <source>
        <dbReference type="EMBL" id="CRZ02696.1"/>
    </source>
</evidence>
<evidence type="ECO:0000259" key="6">
    <source>
        <dbReference type="Pfam" id="PF02544"/>
    </source>
</evidence>
<dbReference type="GO" id="GO:0006488">
    <property type="term" value="P:dolichol-linked oligosaccharide biosynthetic process"/>
    <property type="evidence" value="ECO:0007669"/>
    <property type="project" value="InterPro"/>
</dbReference>
<keyword evidence="3 5" id="KW-1133">Transmembrane helix</keyword>
<dbReference type="Pfam" id="PF02544">
    <property type="entry name" value="Steroid_dh"/>
    <property type="match status" value="1"/>
</dbReference>
<dbReference type="UniPathway" id="UPA00378"/>
<comment type="subcellular location">
    <subcellularLocation>
        <location evidence="1">Endomembrane system</location>
        <topology evidence="1">Multi-pass membrane protein</topology>
    </subcellularLocation>
</comment>
<dbReference type="PANTHER" id="PTHR14624:SF0">
    <property type="entry name" value="POLYPRENOL REDUCTASE"/>
    <property type="match status" value="1"/>
</dbReference>
<dbReference type="InterPro" id="IPR001104">
    <property type="entry name" value="3-oxo-5_a-steroid_4-DH_C"/>
</dbReference>
<evidence type="ECO:0000256" key="5">
    <source>
        <dbReference type="SAM" id="Phobius"/>
    </source>
</evidence>
<feature type="transmembrane region" description="Helical" evidence="5">
    <location>
        <begin position="12"/>
        <end position="31"/>
    </location>
</feature>
<dbReference type="PANTHER" id="PTHR14624">
    <property type="entry name" value="DFG10 PROTEIN"/>
    <property type="match status" value="1"/>
</dbReference>
<feature type="transmembrane region" description="Helical" evidence="5">
    <location>
        <begin position="164"/>
        <end position="181"/>
    </location>
</feature>
<feature type="domain" description="3-oxo-5-alpha-steroid 4-dehydrogenase C-terminal" evidence="6">
    <location>
        <begin position="163"/>
        <end position="263"/>
    </location>
</feature>
<proteinExistence type="predicted"/>
<name>A0A0H5QMT5_9EUKA</name>
<dbReference type="GO" id="GO:0016095">
    <property type="term" value="P:polyprenol catabolic process"/>
    <property type="evidence" value="ECO:0007669"/>
    <property type="project" value="TreeGrafter"/>
</dbReference>
<evidence type="ECO:0000256" key="4">
    <source>
        <dbReference type="ARBA" id="ARBA00023136"/>
    </source>
</evidence>
<feature type="transmembrane region" description="Helical" evidence="5">
    <location>
        <begin position="139"/>
        <end position="157"/>
    </location>
</feature>
<protein>
    <recommendedName>
        <fullName evidence="6">3-oxo-5-alpha-steroid 4-dehydrogenase C-terminal domain-containing protein</fullName>
    </recommendedName>
</protein>
<dbReference type="AlphaFoldDB" id="A0A0H5QMT5"/>
<dbReference type="GO" id="GO:0005783">
    <property type="term" value="C:endoplasmic reticulum"/>
    <property type="evidence" value="ECO:0007669"/>
    <property type="project" value="TreeGrafter"/>
</dbReference>
<dbReference type="GO" id="GO:0003865">
    <property type="term" value="F:3-oxo-5-alpha-steroid 4-dehydrogenase activity"/>
    <property type="evidence" value="ECO:0007669"/>
    <property type="project" value="TreeGrafter"/>
</dbReference>
<evidence type="ECO:0000256" key="2">
    <source>
        <dbReference type="ARBA" id="ARBA00022692"/>
    </source>
</evidence>
<dbReference type="EMBL" id="HACM01002254">
    <property type="protein sequence ID" value="CRZ02696.1"/>
    <property type="molecule type" value="Transcribed_RNA"/>
</dbReference>
<keyword evidence="4 5" id="KW-0472">Membrane</keyword>
<accession>A0A0H5QMT5</accession>
<sequence>MALSLLLRACSYLYWIGVLIFVILLSVVTYYPSALPRSLVEIVQGLGSFGKLTPTAPRSSIAISFLLSYRIPKSWFTYFYLTGSIWHIILSIFIWVSSPTSSALLLVLLLFTVHCTRRLHESRYVSVYHPTSTMNSITFIISIFYYIMIGFTIIFSVPFERRTSIFDGFFAIVFLFINYLQHHHCVLMANLRSGTNVHKSSGYNIPDGSLFELVSCPHYLLEILLYISLNIIVGPAPQFILCSLSVTSNQILLGHMVHRWVKATSVPFVGIRFEKSFLYISISTICPIIHPNAAPLSHMFCKTSSQHRVFSHCLCLRLPFIVQSQCSITLVYLCTKTFGVSPEPRPPVFSEC</sequence>
<organism evidence="7">
    <name type="scientific">Spongospora subterranea</name>
    <dbReference type="NCBI Taxonomy" id="70186"/>
    <lineage>
        <taxon>Eukaryota</taxon>
        <taxon>Sar</taxon>
        <taxon>Rhizaria</taxon>
        <taxon>Endomyxa</taxon>
        <taxon>Phytomyxea</taxon>
        <taxon>Plasmodiophorida</taxon>
        <taxon>Plasmodiophoridae</taxon>
        <taxon>Spongospora</taxon>
    </lineage>
</organism>